<organism evidence="7 8">
    <name type="scientific">Aromia moschata</name>
    <dbReference type="NCBI Taxonomy" id="1265417"/>
    <lineage>
        <taxon>Eukaryota</taxon>
        <taxon>Metazoa</taxon>
        <taxon>Ecdysozoa</taxon>
        <taxon>Arthropoda</taxon>
        <taxon>Hexapoda</taxon>
        <taxon>Insecta</taxon>
        <taxon>Pterygota</taxon>
        <taxon>Neoptera</taxon>
        <taxon>Endopterygota</taxon>
        <taxon>Coleoptera</taxon>
        <taxon>Polyphaga</taxon>
        <taxon>Cucujiformia</taxon>
        <taxon>Chrysomeloidea</taxon>
        <taxon>Cerambycidae</taxon>
        <taxon>Cerambycinae</taxon>
        <taxon>Callichromatini</taxon>
        <taxon>Aromia</taxon>
    </lineage>
</organism>
<feature type="chain" id="PRO_5043507867" description="Serpin domain-containing protein" evidence="5">
    <location>
        <begin position="17"/>
        <end position="457"/>
    </location>
</feature>
<dbReference type="SMART" id="SM00093">
    <property type="entry name" value="SERPIN"/>
    <property type="match status" value="1"/>
</dbReference>
<dbReference type="InterPro" id="IPR036186">
    <property type="entry name" value="Serpin_sf"/>
</dbReference>
<evidence type="ECO:0000313" key="8">
    <source>
        <dbReference type="Proteomes" id="UP001162162"/>
    </source>
</evidence>
<gene>
    <name evidence="7" type="ORF">NQ318_010913</name>
</gene>
<accession>A0AAV8XD65</accession>
<evidence type="ECO:0000256" key="3">
    <source>
        <dbReference type="ARBA" id="ARBA00022900"/>
    </source>
</evidence>
<evidence type="ECO:0000256" key="1">
    <source>
        <dbReference type="ARBA" id="ARBA00009500"/>
    </source>
</evidence>
<feature type="domain" description="Serpin" evidence="6">
    <location>
        <begin position="45"/>
        <end position="457"/>
    </location>
</feature>
<evidence type="ECO:0000256" key="5">
    <source>
        <dbReference type="SAM" id="SignalP"/>
    </source>
</evidence>
<dbReference type="SUPFAM" id="SSF56574">
    <property type="entry name" value="Serpins"/>
    <property type="match status" value="1"/>
</dbReference>
<dbReference type="GO" id="GO:0005615">
    <property type="term" value="C:extracellular space"/>
    <property type="evidence" value="ECO:0007669"/>
    <property type="project" value="InterPro"/>
</dbReference>
<evidence type="ECO:0000256" key="4">
    <source>
        <dbReference type="RuleBase" id="RU000411"/>
    </source>
</evidence>
<feature type="signal peptide" evidence="5">
    <location>
        <begin position="1"/>
        <end position="16"/>
    </location>
</feature>
<sequence>MRYLIVLLILTPGVLLAPRQDDDALQDFIESNHKFTSAVYKHCNFSFQFEGLVKEKVGNVIVSPFSTETILALAYEGAKGQTASELLSGLYLPDAEELHAAFKSLTQQFQVSGDDLKLLSANKIYVAQDVEIEENFKDIAVSVYTADVDNVDFSKPGIASEINGWVEENTNNKIQDLIDPNSIGPNTRMVLINTLYFYGKWESMFEKTGTVARVFYRSKNETVDIDTMTQTGFLKYSESADLDAKFLELPYQDGNISMIIALPNNIEGLADLEDRLEEVLEINQFWNEYLEVTMPKFVTVSEIDFVPILKNIKYGLKDFPLGIQRVFEDNADLTGFSSKANDLYISGVTQKAYINITEGGTEAAGGSDIVTENVHSFLRSQMTEEKLAIRVFLRHYWKKGLSARAAAKVICEVEGVIPEPLPGPPGPDPVPFHIDHPFLYVIRKSGVIPFIGRYTGP</sequence>
<comment type="similarity">
    <text evidence="1 4">Belongs to the serpin family.</text>
</comment>
<dbReference type="InterPro" id="IPR042178">
    <property type="entry name" value="Serpin_sf_1"/>
</dbReference>
<dbReference type="Proteomes" id="UP001162162">
    <property type="component" value="Unassembled WGS sequence"/>
</dbReference>
<dbReference type="PANTHER" id="PTHR11461">
    <property type="entry name" value="SERINE PROTEASE INHIBITOR, SERPIN"/>
    <property type="match status" value="1"/>
</dbReference>
<dbReference type="GO" id="GO:0004867">
    <property type="term" value="F:serine-type endopeptidase inhibitor activity"/>
    <property type="evidence" value="ECO:0007669"/>
    <property type="project" value="UniProtKB-KW"/>
</dbReference>
<protein>
    <recommendedName>
        <fullName evidence="6">Serpin domain-containing protein</fullName>
    </recommendedName>
</protein>
<dbReference type="Pfam" id="PF00079">
    <property type="entry name" value="Serpin"/>
    <property type="match status" value="1"/>
</dbReference>
<dbReference type="AlphaFoldDB" id="A0AAV8XD65"/>
<dbReference type="InterPro" id="IPR023796">
    <property type="entry name" value="Serpin_dom"/>
</dbReference>
<evidence type="ECO:0000259" key="6">
    <source>
        <dbReference type="SMART" id="SM00093"/>
    </source>
</evidence>
<evidence type="ECO:0000313" key="7">
    <source>
        <dbReference type="EMBL" id="KAJ8936886.1"/>
    </source>
</evidence>
<proteinExistence type="inferred from homology"/>
<keyword evidence="3" id="KW-0722">Serine protease inhibitor</keyword>
<name>A0AAV8XD65_9CUCU</name>
<keyword evidence="5" id="KW-0732">Signal</keyword>
<keyword evidence="2" id="KW-0646">Protease inhibitor</keyword>
<reference evidence="7" key="1">
    <citation type="journal article" date="2023" name="Insect Mol. Biol.">
        <title>Genome sequencing provides insights into the evolution of gene families encoding plant cell wall-degrading enzymes in longhorned beetles.</title>
        <authorList>
            <person name="Shin N.R."/>
            <person name="Okamura Y."/>
            <person name="Kirsch R."/>
            <person name="Pauchet Y."/>
        </authorList>
    </citation>
    <scope>NUCLEOTIDE SEQUENCE</scope>
    <source>
        <strain evidence="7">AMC_N1</strain>
    </source>
</reference>
<dbReference type="EMBL" id="JAPWTK010000703">
    <property type="protein sequence ID" value="KAJ8936886.1"/>
    <property type="molecule type" value="Genomic_DNA"/>
</dbReference>
<dbReference type="InterPro" id="IPR042185">
    <property type="entry name" value="Serpin_sf_2"/>
</dbReference>
<comment type="caution">
    <text evidence="7">The sequence shown here is derived from an EMBL/GenBank/DDBJ whole genome shotgun (WGS) entry which is preliminary data.</text>
</comment>
<evidence type="ECO:0000256" key="2">
    <source>
        <dbReference type="ARBA" id="ARBA00022690"/>
    </source>
</evidence>
<dbReference type="InterPro" id="IPR023795">
    <property type="entry name" value="Serpin_CS"/>
</dbReference>
<keyword evidence="8" id="KW-1185">Reference proteome</keyword>
<dbReference type="Gene3D" id="3.30.497.10">
    <property type="entry name" value="Antithrombin, subunit I, domain 2"/>
    <property type="match status" value="1"/>
</dbReference>
<dbReference type="Gene3D" id="2.30.39.10">
    <property type="entry name" value="Alpha-1-antitrypsin, domain 1"/>
    <property type="match status" value="1"/>
</dbReference>
<dbReference type="PANTHER" id="PTHR11461:SF211">
    <property type="entry name" value="GH10112P-RELATED"/>
    <property type="match status" value="1"/>
</dbReference>
<dbReference type="PROSITE" id="PS00284">
    <property type="entry name" value="SERPIN"/>
    <property type="match status" value="1"/>
</dbReference>
<dbReference type="InterPro" id="IPR000215">
    <property type="entry name" value="Serpin_fam"/>
</dbReference>